<gene>
    <name evidence="1" type="ORF">GCM10025862_23190</name>
</gene>
<evidence type="ECO:0000313" key="1">
    <source>
        <dbReference type="EMBL" id="GMA20298.1"/>
    </source>
</evidence>
<comment type="caution">
    <text evidence="1">The sequence shown here is derived from an EMBL/GenBank/DDBJ whole genome shotgun (WGS) entry which is preliminary data.</text>
</comment>
<dbReference type="Proteomes" id="UP001157109">
    <property type="component" value="Unassembled WGS sequence"/>
</dbReference>
<dbReference type="Gene3D" id="6.10.140.2080">
    <property type="match status" value="1"/>
</dbReference>
<evidence type="ECO:0008006" key="3">
    <source>
        <dbReference type="Google" id="ProtNLM"/>
    </source>
</evidence>
<sequence>MNIMSRIVGWLRAGYPHGVPDQDYLPMLALLRRRLTDEEVKQVGKALRRARVIPADKIDIGVGITNVTDELPSETDMRRVAARLQKKGWPVEEWETSTQ</sequence>
<protein>
    <recommendedName>
        <fullName evidence="3">DUF3349 domain-containing protein</fullName>
    </recommendedName>
</protein>
<proteinExistence type="predicted"/>
<evidence type="ECO:0000313" key="2">
    <source>
        <dbReference type="Proteomes" id="UP001157109"/>
    </source>
</evidence>
<dbReference type="Gene3D" id="1.10.10.2390">
    <property type="match status" value="1"/>
</dbReference>
<reference evidence="2" key="1">
    <citation type="journal article" date="2019" name="Int. J. Syst. Evol. Microbiol.">
        <title>The Global Catalogue of Microorganisms (GCM) 10K type strain sequencing project: providing services to taxonomists for standard genome sequencing and annotation.</title>
        <authorList>
            <consortium name="The Broad Institute Genomics Platform"/>
            <consortium name="The Broad Institute Genome Sequencing Center for Infectious Disease"/>
            <person name="Wu L."/>
            <person name="Ma J."/>
        </authorList>
    </citation>
    <scope>NUCLEOTIDE SEQUENCE [LARGE SCALE GENOMIC DNA]</scope>
    <source>
        <strain evidence="2">NBRC 105830</strain>
    </source>
</reference>
<dbReference type="InterPro" id="IPR021784">
    <property type="entry name" value="DUF3349"/>
</dbReference>
<organism evidence="1 2">
    <name type="scientific">Arsenicicoccus piscis</name>
    <dbReference type="NCBI Taxonomy" id="673954"/>
    <lineage>
        <taxon>Bacteria</taxon>
        <taxon>Bacillati</taxon>
        <taxon>Actinomycetota</taxon>
        <taxon>Actinomycetes</taxon>
        <taxon>Micrococcales</taxon>
        <taxon>Intrasporangiaceae</taxon>
        <taxon>Arsenicicoccus</taxon>
    </lineage>
</organism>
<dbReference type="EMBL" id="BSUJ01000001">
    <property type="protein sequence ID" value="GMA20298.1"/>
    <property type="molecule type" value="Genomic_DNA"/>
</dbReference>
<name>A0ABQ6HQF5_9MICO</name>
<accession>A0ABQ6HQF5</accession>
<keyword evidence="2" id="KW-1185">Reference proteome</keyword>
<dbReference type="Pfam" id="PF11829">
    <property type="entry name" value="DUF3349"/>
    <property type="match status" value="1"/>
</dbReference>